<organism evidence="1 2">
    <name type="scientific">Caldalkalibacillus uzonensis</name>
    <dbReference type="NCBI Taxonomy" id="353224"/>
    <lineage>
        <taxon>Bacteria</taxon>
        <taxon>Bacillati</taxon>
        <taxon>Bacillota</taxon>
        <taxon>Bacilli</taxon>
        <taxon>Bacillales</taxon>
        <taxon>Bacillaceae</taxon>
        <taxon>Caldalkalibacillus</taxon>
    </lineage>
</organism>
<protein>
    <submittedName>
        <fullName evidence="1">Uncharacterized protein</fullName>
    </submittedName>
</protein>
<dbReference type="RefSeq" id="WP_307340117.1">
    <property type="nucleotide sequence ID" value="NZ_JAUSUQ010000009.1"/>
</dbReference>
<proteinExistence type="predicted"/>
<gene>
    <name evidence="1" type="ORF">J2S00_002499</name>
</gene>
<evidence type="ECO:0000313" key="2">
    <source>
        <dbReference type="Proteomes" id="UP001232445"/>
    </source>
</evidence>
<name>A0ABU0CUY4_9BACI</name>
<keyword evidence="2" id="KW-1185">Reference proteome</keyword>
<accession>A0ABU0CUY4</accession>
<evidence type="ECO:0000313" key="1">
    <source>
        <dbReference type="EMBL" id="MDQ0339706.1"/>
    </source>
</evidence>
<sequence>MTKYDELVRMYLNLCEHLELDPKCGVEVVLHECVKQGYLKREDLEEIDRLVNG</sequence>
<dbReference type="EMBL" id="JAUSUQ010000009">
    <property type="protein sequence ID" value="MDQ0339706.1"/>
    <property type="molecule type" value="Genomic_DNA"/>
</dbReference>
<dbReference type="Proteomes" id="UP001232445">
    <property type="component" value="Unassembled WGS sequence"/>
</dbReference>
<reference evidence="1 2" key="1">
    <citation type="submission" date="2023-07" db="EMBL/GenBank/DDBJ databases">
        <title>Genomic Encyclopedia of Type Strains, Phase IV (KMG-IV): sequencing the most valuable type-strain genomes for metagenomic binning, comparative biology and taxonomic classification.</title>
        <authorList>
            <person name="Goeker M."/>
        </authorList>
    </citation>
    <scope>NUCLEOTIDE SEQUENCE [LARGE SCALE GENOMIC DNA]</scope>
    <source>
        <strain evidence="1 2">DSM 17740</strain>
    </source>
</reference>
<comment type="caution">
    <text evidence="1">The sequence shown here is derived from an EMBL/GenBank/DDBJ whole genome shotgun (WGS) entry which is preliminary data.</text>
</comment>